<sequence>MSKLPLCYREVTQQDIIDFYKGIGVKAACILCHHNEFDIPLMNKSTAADLLFIAAGEPAQPPQEYVRPFLLHDEVIGDDIVSFPLTCKRCGNIMLVNAENILDWKEQQAKPQPDLGAAHE</sequence>
<reference evidence="1 2" key="1">
    <citation type="journal article" date="2017" name="Front. Microbiol.">
        <title>Strong Genomic and Phenotypic Heterogeneity in the Aeromonas sobria Species Complex.</title>
        <authorList>
            <person name="Gauthier J."/>
            <person name="Vincent A.T."/>
            <person name="Charette S.J."/>
            <person name="Derome N."/>
        </authorList>
    </citation>
    <scope>NUCLEOTIDE SEQUENCE [LARGE SCALE GENOMIC DNA]</scope>
    <source>
        <strain evidence="1 2">JF2635</strain>
    </source>
</reference>
<evidence type="ECO:0000313" key="1">
    <source>
        <dbReference type="EMBL" id="PKQ79646.1"/>
    </source>
</evidence>
<comment type="caution">
    <text evidence="1">The sequence shown here is derived from an EMBL/GenBank/DDBJ whole genome shotgun (WGS) entry which is preliminary data.</text>
</comment>
<dbReference type="AlphaFoldDB" id="A0A2N3J1U7"/>
<protein>
    <submittedName>
        <fullName evidence="1">Uncharacterized protein</fullName>
    </submittedName>
</protein>
<dbReference type="RefSeq" id="WP_101317178.1">
    <property type="nucleotide sequence ID" value="NZ_CAWNSS010000030.1"/>
</dbReference>
<organism evidence="1 2">
    <name type="scientific">Aeromonas sobria</name>
    <dbReference type="NCBI Taxonomy" id="646"/>
    <lineage>
        <taxon>Bacteria</taxon>
        <taxon>Pseudomonadati</taxon>
        <taxon>Pseudomonadota</taxon>
        <taxon>Gammaproteobacteria</taxon>
        <taxon>Aeromonadales</taxon>
        <taxon>Aeromonadaceae</taxon>
        <taxon>Aeromonas</taxon>
    </lineage>
</organism>
<evidence type="ECO:0000313" key="2">
    <source>
        <dbReference type="Proteomes" id="UP000233526"/>
    </source>
</evidence>
<name>A0A2N3J1U7_AERSO</name>
<gene>
    <name evidence="1" type="ORF">AOX56_13790</name>
</gene>
<dbReference type="EMBL" id="LJZX01000030">
    <property type="protein sequence ID" value="PKQ79646.1"/>
    <property type="molecule type" value="Genomic_DNA"/>
</dbReference>
<accession>A0A2N3J1U7</accession>
<dbReference type="Proteomes" id="UP000233526">
    <property type="component" value="Unassembled WGS sequence"/>
</dbReference>
<proteinExistence type="predicted"/>